<protein>
    <recommendedName>
        <fullName evidence="3">Trimethyllysine dioxygenase, mitochondrial</fullName>
    </recommendedName>
</protein>
<keyword evidence="8" id="KW-1185">Reference proteome</keyword>
<feature type="domain" description="TauD/TfdA-like" evidence="6">
    <location>
        <begin position="25"/>
        <end position="267"/>
    </location>
</feature>
<keyword evidence="7" id="KW-0223">Dioxygenase</keyword>
<gene>
    <name evidence="7" type="primary">GBH-2_5</name>
    <name evidence="7" type="ORF">KIN20_031660</name>
</gene>
<dbReference type="Gene3D" id="3.60.130.10">
    <property type="entry name" value="Clavaminate synthase-like"/>
    <property type="match status" value="1"/>
</dbReference>
<dbReference type="CDD" id="cd00250">
    <property type="entry name" value="CAS_like"/>
    <property type="match status" value="1"/>
</dbReference>
<evidence type="ECO:0000256" key="2">
    <source>
        <dbReference type="ARBA" id="ARBA00005022"/>
    </source>
</evidence>
<accession>A0AAD5WHT3</accession>
<comment type="caution">
    <text evidence="7">The sequence shown here is derived from an EMBL/GenBank/DDBJ whole genome shotgun (WGS) entry which is preliminary data.</text>
</comment>
<proteinExistence type="predicted"/>
<dbReference type="Proteomes" id="UP001196413">
    <property type="component" value="Unassembled WGS sequence"/>
</dbReference>
<sequence>MKQCCTTIAFHQFRVSIISRSQFSMRTFAELFVKYGMVIVNGIEANPHATEEFCRTLAPIHDTFFGSFWVFSNKAQEKGEEYHEDTAYGNEFIGPHTDGTYFQQTPGIQVFHCLHAAEQGGDTVLVDSLYCAIQLQKENPEAFRILTEQKIDHHYIEVANKDTELHSLSKEKTVIELDSYGNIVQIRFNPYDRAPFRILRKGEDTAYYAVKALQFYHAYTAFSRICHQPENSTTISLRPETVIFIDNFRILHSRTAFTGWRQMCGCYLSRDNFMAKARPLFPAEIRRFI</sequence>
<dbReference type="Pfam" id="PF02668">
    <property type="entry name" value="TauD"/>
    <property type="match status" value="1"/>
</dbReference>
<dbReference type="SUPFAM" id="SSF51197">
    <property type="entry name" value="Clavaminate synthase-like"/>
    <property type="match status" value="1"/>
</dbReference>
<evidence type="ECO:0000313" key="8">
    <source>
        <dbReference type="Proteomes" id="UP001196413"/>
    </source>
</evidence>
<dbReference type="NCBIfam" id="TIGR02410">
    <property type="entry name" value="carnitine_TMLD"/>
    <property type="match status" value="1"/>
</dbReference>
<comment type="pathway">
    <text evidence="2">Amine and polyamine biosynthesis; carnitine biosynthesis.</text>
</comment>
<dbReference type="InterPro" id="IPR003819">
    <property type="entry name" value="TauD/TfdA-like"/>
</dbReference>
<evidence type="ECO:0000256" key="4">
    <source>
        <dbReference type="ARBA" id="ARBA00022873"/>
    </source>
</evidence>
<dbReference type="GO" id="GO:0005739">
    <property type="term" value="C:mitochondrion"/>
    <property type="evidence" value="ECO:0007669"/>
    <property type="project" value="TreeGrafter"/>
</dbReference>
<evidence type="ECO:0000256" key="5">
    <source>
        <dbReference type="ARBA" id="ARBA00023002"/>
    </source>
</evidence>
<dbReference type="GO" id="GO:0005506">
    <property type="term" value="F:iron ion binding"/>
    <property type="evidence" value="ECO:0007669"/>
    <property type="project" value="InterPro"/>
</dbReference>
<dbReference type="PANTHER" id="PTHR10696">
    <property type="entry name" value="GAMMA-BUTYROBETAINE HYDROXYLASE-RELATED"/>
    <property type="match status" value="1"/>
</dbReference>
<dbReference type="EMBL" id="JAHQIW010006717">
    <property type="protein sequence ID" value="KAJ1370028.1"/>
    <property type="molecule type" value="Genomic_DNA"/>
</dbReference>
<keyword evidence="4" id="KW-0124">Carnitine biosynthesis</keyword>
<evidence type="ECO:0000313" key="7">
    <source>
        <dbReference type="EMBL" id="KAJ1370028.1"/>
    </source>
</evidence>
<name>A0AAD5WHT3_PARTN</name>
<dbReference type="InterPro" id="IPR042098">
    <property type="entry name" value="TauD-like_sf"/>
</dbReference>
<evidence type="ECO:0000256" key="1">
    <source>
        <dbReference type="ARBA" id="ARBA00001961"/>
    </source>
</evidence>
<dbReference type="AlphaFoldDB" id="A0AAD5WHT3"/>
<dbReference type="GO" id="GO:0050353">
    <property type="term" value="F:trimethyllysine dioxygenase activity"/>
    <property type="evidence" value="ECO:0007669"/>
    <property type="project" value="InterPro"/>
</dbReference>
<dbReference type="GO" id="GO:0045329">
    <property type="term" value="P:carnitine biosynthetic process"/>
    <property type="evidence" value="ECO:0007669"/>
    <property type="project" value="UniProtKB-KW"/>
</dbReference>
<evidence type="ECO:0000259" key="6">
    <source>
        <dbReference type="Pfam" id="PF02668"/>
    </source>
</evidence>
<organism evidence="7 8">
    <name type="scientific">Parelaphostrongylus tenuis</name>
    <name type="common">Meningeal worm</name>
    <dbReference type="NCBI Taxonomy" id="148309"/>
    <lineage>
        <taxon>Eukaryota</taxon>
        <taxon>Metazoa</taxon>
        <taxon>Ecdysozoa</taxon>
        <taxon>Nematoda</taxon>
        <taxon>Chromadorea</taxon>
        <taxon>Rhabditida</taxon>
        <taxon>Rhabditina</taxon>
        <taxon>Rhabditomorpha</taxon>
        <taxon>Strongyloidea</taxon>
        <taxon>Metastrongylidae</taxon>
        <taxon>Parelaphostrongylus</taxon>
    </lineage>
</organism>
<dbReference type="PANTHER" id="PTHR10696:SF51">
    <property type="entry name" value="TRIMETHYLLYSINE DIOXYGENASE, MITOCHONDRIAL"/>
    <property type="match status" value="1"/>
</dbReference>
<evidence type="ECO:0000256" key="3">
    <source>
        <dbReference type="ARBA" id="ARBA00016835"/>
    </source>
</evidence>
<keyword evidence="5" id="KW-0560">Oxidoreductase</keyword>
<dbReference type="InterPro" id="IPR012776">
    <property type="entry name" value="Trimethyllysine_dOase"/>
</dbReference>
<comment type="cofactor">
    <cofactor evidence="1">
        <name>L-ascorbate</name>
        <dbReference type="ChEBI" id="CHEBI:38290"/>
    </cofactor>
</comment>
<dbReference type="InterPro" id="IPR050411">
    <property type="entry name" value="AlphaKG_dependent_hydroxylases"/>
</dbReference>
<reference evidence="7" key="1">
    <citation type="submission" date="2021-06" db="EMBL/GenBank/DDBJ databases">
        <title>Parelaphostrongylus tenuis whole genome reference sequence.</title>
        <authorList>
            <person name="Garwood T.J."/>
            <person name="Larsen P.A."/>
            <person name="Fountain-Jones N.M."/>
            <person name="Garbe J.R."/>
            <person name="Macchietto M.G."/>
            <person name="Kania S.A."/>
            <person name="Gerhold R.W."/>
            <person name="Richards J.E."/>
            <person name="Wolf T.M."/>
        </authorList>
    </citation>
    <scope>NUCLEOTIDE SEQUENCE</scope>
    <source>
        <strain evidence="7">MNPRO001-30</strain>
        <tissue evidence="7">Meninges</tissue>
    </source>
</reference>